<evidence type="ECO:0000256" key="2">
    <source>
        <dbReference type="SAM" id="SignalP"/>
    </source>
</evidence>
<feature type="transmembrane region" description="Helical" evidence="1">
    <location>
        <begin position="229"/>
        <end position="250"/>
    </location>
</feature>
<accession>A0A6M4H5I0</accession>
<keyword evidence="1" id="KW-1133">Transmembrane helix</keyword>
<protein>
    <recommendedName>
        <fullName evidence="5">DUF4436 domain-containing protein</fullName>
    </recommendedName>
</protein>
<reference evidence="3 4" key="1">
    <citation type="submission" date="2020-04" db="EMBL/GenBank/DDBJ databases">
        <title>Usitatibacter rugosus gen. nov., sp. nov. and Usitatibacter palustris sp. nov., novel members of Usitatibacteraceae fam. nov. within the order Nitrosomonadales isolated from soil.</title>
        <authorList>
            <person name="Huber K.J."/>
            <person name="Neumann-Schaal M."/>
            <person name="Geppert A."/>
            <person name="Luckner M."/>
            <person name="Wanner G."/>
            <person name="Overmann J."/>
        </authorList>
    </citation>
    <scope>NUCLEOTIDE SEQUENCE [LARGE SCALE GENOMIC DNA]</scope>
    <source>
        <strain evidence="3 4">Swamp67</strain>
    </source>
</reference>
<sequence length="258" mass="27731">MMRLAAALVLAVFALAAQAELRVRVAEVDPPAPATLARDEMLSLRIEYTGADGVNIWARPFYKGQPVLKVRTNASLKHSGDGTALAWFSLDEAAEVDEIRIRSGGGSPYRESEVLSYPIKVTGTGQPGAHHARAPWVGELLQAGEEARKAAIVADRSSPLEGRSLLVLVIFGLGFLVAVFGGFGLPAWATWKWRGAWRALAALPLAYMVFTALRIVVDVALKPTSHNLWPFEILISGGTCIVAIAVLGVARKLMQPRA</sequence>
<dbReference type="EMBL" id="CP053073">
    <property type="protein sequence ID" value="QJR13784.1"/>
    <property type="molecule type" value="Genomic_DNA"/>
</dbReference>
<evidence type="ECO:0000313" key="4">
    <source>
        <dbReference type="Proteomes" id="UP000503096"/>
    </source>
</evidence>
<name>A0A6M4H5I0_9PROT</name>
<dbReference type="RefSeq" id="WP_171160525.1">
    <property type="nucleotide sequence ID" value="NZ_CP053073.1"/>
</dbReference>
<dbReference type="InParanoid" id="A0A6M4H5I0"/>
<feature type="signal peptide" evidence="2">
    <location>
        <begin position="1"/>
        <end position="19"/>
    </location>
</feature>
<proteinExistence type="predicted"/>
<feature type="transmembrane region" description="Helical" evidence="1">
    <location>
        <begin position="165"/>
        <end position="185"/>
    </location>
</feature>
<feature type="chain" id="PRO_5026926820" description="DUF4436 domain-containing protein" evidence="2">
    <location>
        <begin position="20"/>
        <end position="258"/>
    </location>
</feature>
<evidence type="ECO:0008006" key="5">
    <source>
        <dbReference type="Google" id="ProtNLM"/>
    </source>
</evidence>
<keyword evidence="4" id="KW-1185">Reference proteome</keyword>
<evidence type="ECO:0000313" key="3">
    <source>
        <dbReference type="EMBL" id="QJR13784.1"/>
    </source>
</evidence>
<dbReference type="Proteomes" id="UP000503096">
    <property type="component" value="Chromosome"/>
</dbReference>
<evidence type="ECO:0000256" key="1">
    <source>
        <dbReference type="SAM" id="Phobius"/>
    </source>
</evidence>
<dbReference type="KEGG" id="upl:DSM104440_00574"/>
<dbReference type="AlphaFoldDB" id="A0A6M4H5I0"/>
<gene>
    <name evidence="3" type="ORF">DSM104440_00574</name>
</gene>
<organism evidence="3 4">
    <name type="scientific">Usitatibacter palustris</name>
    <dbReference type="NCBI Taxonomy" id="2732487"/>
    <lineage>
        <taxon>Bacteria</taxon>
        <taxon>Pseudomonadati</taxon>
        <taxon>Pseudomonadota</taxon>
        <taxon>Betaproteobacteria</taxon>
        <taxon>Nitrosomonadales</taxon>
        <taxon>Usitatibacteraceae</taxon>
        <taxon>Usitatibacter</taxon>
    </lineage>
</organism>
<keyword evidence="1" id="KW-0812">Transmembrane</keyword>
<feature type="transmembrane region" description="Helical" evidence="1">
    <location>
        <begin position="197"/>
        <end position="217"/>
    </location>
</feature>
<keyword evidence="1" id="KW-0472">Membrane</keyword>
<keyword evidence="2" id="KW-0732">Signal</keyword>